<dbReference type="GO" id="GO:0031012">
    <property type="term" value="C:extracellular matrix"/>
    <property type="evidence" value="ECO:0007669"/>
    <property type="project" value="TreeGrafter"/>
</dbReference>
<evidence type="ECO:0000256" key="2">
    <source>
        <dbReference type="PROSITE-ProRule" id="PRU00497"/>
    </source>
</evidence>
<gene>
    <name evidence="4" type="ORF">MELIAE_LOCUS4057</name>
</gene>
<evidence type="ECO:0000313" key="4">
    <source>
        <dbReference type="EMBL" id="CAH0551451.1"/>
    </source>
</evidence>
<proteinExistence type="predicted"/>
<accession>A0A9P0AWZ8</accession>
<dbReference type="InterPro" id="IPR000618">
    <property type="entry name" value="Insect_cuticle"/>
</dbReference>
<dbReference type="EMBL" id="OV121133">
    <property type="protein sequence ID" value="CAH0551451.1"/>
    <property type="molecule type" value="Genomic_DNA"/>
</dbReference>
<dbReference type="PROSITE" id="PS51155">
    <property type="entry name" value="CHIT_BIND_RR_2"/>
    <property type="match status" value="1"/>
</dbReference>
<sequence length="149" mass="16485">MAFKIVLFATLLAATQASHLAYDDIAAPLEYTSISVPTVQRYLHQSAPIVTKVLEQGPAPIYTKVHHEPIVAPVTKTHVQPGPAEYDFGYSVDNPYDTHHQNRVESRRGDFVTGSYSVLDADGFHRVVDYTAHPLEGFRAVVRKNGVIV</sequence>
<dbReference type="Proteomes" id="UP001154078">
    <property type="component" value="Chromosome 2"/>
</dbReference>
<feature type="chain" id="PRO_5040441695" evidence="3">
    <location>
        <begin position="18"/>
        <end position="149"/>
    </location>
</feature>
<dbReference type="PANTHER" id="PTHR12236:SF46">
    <property type="entry name" value="CUTICULAR PROTEIN 30B-RELATED"/>
    <property type="match status" value="1"/>
</dbReference>
<dbReference type="GO" id="GO:0005615">
    <property type="term" value="C:extracellular space"/>
    <property type="evidence" value="ECO:0007669"/>
    <property type="project" value="TreeGrafter"/>
</dbReference>
<evidence type="ECO:0000256" key="3">
    <source>
        <dbReference type="SAM" id="SignalP"/>
    </source>
</evidence>
<dbReference type="PANTHER" id="PTHR12236">
    <property type="entry name" value="STRUCTURAL CONTITUENT OF CUTICLE"/>
    <property type="match status" value="1"/>
</dbReference>
<feature type="signal peptide" evidence="3">
    <location>
        <begin position="1"/>
        <end position="17"/>
    </location>
</feature>
<dbReference type="PRINTS" id="PR00947">
    <property type="entry name" value="CUTICLE"/>
</dbReference>
<keyword evidence="3" id="KW-0732">Signal</keyword>
<protein>
    <submittedName>
        <fullName evidence="4">Uncharacterized protein</fullName>
    </submittedName>
</protein>
<keyword evidence="1 2" id="KW-0193">Cuticle</keyword>
<dbReference type="OrthoDB" id="8194276at2759"/>
<evidence type="ECO:0000256" key="1">
    <source>
        <dbReference type="ARBA" id="ARBA00022460"/>
    </source>
</evidence>
<evidence type="ECO:0000313" key="5">
    <source>
        <dbReference type="Proteomes" id="UP001154078"/>
    </source>
</evidence>
<name>A0A9P0AWZ8_BRAAE</name>
<dbReference type="Pfam" id="PF00379">
    <property type="entry name" value="Chitin_bind_4"/>
    <property type="match status" value="1"/>
</dbReference>
<reference evidence="4" key="1">
    <citation type="submission" date="2021-12" db="EMBL/GenBank/DDBJ databases">
        <authorList>
            <person name="King R."/>
        </authorList>
    </citation>
    <scope>NUCLEOTIDE SEQUENCE</scope>
</reference>
<keyword evidence="5" id="KW-1185">Reference proteome</keyword>
<dbReference type="GO" id="GO:0042302">
    <property type="term" value="F:structural constituent of cuticle"/>
    <property type="evidence" value="ECO:0007669"/>
    <property type="project" value="UniProtKB-UniRule"/>
</dbReference>
<dbReference type="AlphaFoldDB" id="A0A9P0AWZ8"/>
<organism evidence="4 5">
    <name type="scientific">Brassicogethes aeneus</name>
    <name type="common">Rape pollen beetle</name>
    <name type="synonym">Meligethes aeneus</name>
    <dbReference type="NCBI Taxonomy" id="1431903"/>
    <lineage>
        <taxon>Eukaryota</taxon>
        <taxon>Metazoa</taxon>
        <taxon>Ecdysozoa</taxon>
        <taxon>Arthropoda</taxon>
        <taxon>Hexapoda</taxon>
        <taxon>Insecta</taxon>
        <taxon>Pterygota</taxon>
        <taxon>Neoptera</taxon>
        <taxon>Endopterygota</taxon>
        <taxon>Coleoptera</taxon>
        <taxon>Polyphaga</taxon>
        <taxon>Cucujiformia</taxon>
        <taxon>Nitidulidae</taxon>
        <taxon>Meligethinae</taxon>
        <taxon>Brassicogethes</taxon>
    </lineage>
</organism>
<dbReference type="InterPro" id="IPR051217">
    <property type="entry name" value="Insect_Cuticle_Struc_Prot"/>
</dbReference>